<gene>
    <name evidence="9" type="ORF">HD593_002827</name>
</gene>
<feature type="transmembrane region" description="Helical" evidence="7">
    <location>
        <begin position="20"/>
        <end position="45"/>
    </location>
</feature>
<dbReference type="RefSeq" id="WP_185102594.1">
    <property type="nucleotide sequence ID" value="NZ_JACHMI010000001.1"/>
</dbReference>
<dbReference type="Proteomes" id="UP000565579">
    <property type="component" value="Unassembled WGS sequence"/>
</dbReference>
<dbReference type="InterPro" id="IPR032818">
    <property type="entry name" value="DedA-like"/>
</dbReference>
<evidence type="ECO:0000256" key="5">
    <source>
        <dbReference type="ARBA" id="ARBA00022989"/>
    </source>
</evidence>
<evidence type="ECO:0000313" key="9">
    <source>
        <dbReference type="EMBL" id="MBB6548032.1"/>
    </source>
</evidence>
<dbReference type="Pfam" id="PF09335">
    <property type="entry name" value="VTT_dom"/>
    <property type="match status" value="1"/>
</dbReference>
<feature type="transmembrane region" description="Helical" evidence="7">
    <location>
        <begin position="111"/>
        <end position="131"/>
    </location>
</feature>
<evidence type="ECO:0000259" key="8">
    <source>
        <dbReference type="Pfam" id="PF09335"/>
    </source>
</evidence>
<feature type="transmembrane region" description="Helical" evidence="7">
    <location>
        <begin position="172"/>
        <end position="195"/>
    </location>
</feature>
<evidence type="ECO:0000256" key="7">
    <source>
        <dbReference type="RuleBase" id="RU367016"/>
    </source>
</evidence>
<comment type="caution">
    <text evidence="9">The sequence shown here is derived from an EMBL/GenBank/DDBJ whole genome shotgun (WGS) entry which is preliminary data.</text>
</comment>
<keyword evidence="10" id="KW-1185">Reference proteome</keyword>
<evidence type="ECO:0000256" key="4">
    <source>
        <dbReference type="ARBA" id="ARBA00022692"/>
    </source>
</evidence>
<evidence type="ECO:0000256" key="2">
    <source>
        <dbReference type="ARBA" id="ARBA00010792"/>
    </source>
</evidence>
<dbReference type="GO" id="GO:0005886">
    <property type="term" value="C:plasma membrane"/>
    <property type="evidence" value="ECO:0007669"/>
    <property type="project" value="UniProtKB-SubCell"/>
</dbReference>
<comment type="subcellular location">
    <subcellularLocation>
        <location evidence="1 7">Cell membrane</location>
        <topology evidence="1 7">Multi-pass membrane protein</topology>
    </subcellularLocation>
</comment>
<comment type="similarity">
    <text evidence="2 7">Belongs to the DedA family.</text>
</comment>
<feature type="transmembrane region" description="Helical" evidence="7">
    <location>
        <begin position="143"/>
        <end position="166"/>
    </location>
</feature>
<accession>A0A7X0NR65</accession>
<dbReference type="PANTHER" id="PTHR30353:SF15">
    <property type="entry name" value="INNER MEMBRANE PROTEIN YABI"/>
    <property type="match status" value="1"/>
</dbReference>
<evidence type="ECO:0000256" key="6">
    <source>
        <dbReference type="ARBA" id="ARBA00023136"/>
    </source>
</evidence>
<dbReference type="AlphaFoldDB" id="A0A7X0NR65"/>
<feature type="transmembrane region" description="Helical" evidence="7">
    <location>
        <begin position="57"/>
        <end position="77"/>
    </location>
</feature>
<proteinExistence type="inferred from homology"/>
<evidence type="ECO:0000256" key="1">
    <source>
        <dbReference type="ARBA" id="ARBA00004651"/>
    </source>
</evidence>
<dbReference type="PANTHER" id="PTHR30353">
    <property type="entry name" value="INNER MEMBRANE PROTEIN DEDA-RELATED"/>
    <property type="match status" value="1"/>
</dbReference>
<protein>
    <submittedName>
        <fullName evidence="9">Membrane-associated protein</fullName>
    </submittedName>
</protein>
<keyword evidence="3 7" id="KW-1003">Cell membrane</keyword>
<feature type="domain" description="VTT" evidence="8">
    <location>
        <begin position="38"/>
        <end position="160"/>
    </location>
</feature>
<keyword evidence="5 7" id="KW-1133">Transmembrane helix</keyword>
<dbReference type="InterPro" id="IPR032816">
    <property type="entry name" value="VTT_dom"/>
</dbReference>
<reference evidence="9 10" key="1">
    <citation type="submission" date="2020-08" db="EMBL/GenBank/DDBJ databases">
        <title>Sequencing the genomes of 1000 actinobacteria strains.</title>
        <authorList>
            <person name="Klenk H.-P."/>
        </authorList>
    </citation>
    <scope>NUCLEOTIDE SEQUENCE [LARGE SCALE GENOMIC DNA]</scope>
    <source>
        <strain evidence="9 10">DSM 43768</strain>
    </source>
</reference>
<keyword evidence="4 7" id="KW-0812">Transmembrane</keyword>
<dbReference type="EMBL" id="JACHMI010000001">
    <property type="protein sequence ID" value="MBB6548032.1"/>
    <property type="molecule type" value="Genomic_DNA"/>
</dbReference>
<evidence type="ECO:0000313" key="10">
    <source>
        <dbReference type="Proteomes" id="UP000565579"/>
    </source>
</evidence>
<keyword evidence="6 7" id="KW-0472">Membrane</keyword>
<organism evidence="9 10">
    <name type="scientific">Nonomuraea rubra</name>
    <dbReference type="NCBI Taxonomy" id="46180"/>
    <lineage>
        <taxon>Bacteria</taxon>
        <taxon>Bacillati</taxon>
        <taxon>Actinomycetota</taxon>
        <taxon>Actinomycetes</taxon>
        <taxon>Streptosporangiales</taxon>
        <taxon>Streptosporangiaceae</taxon>
        <taxon>Nonomuraea</taxon>
    </lineage>
</organism>
<evidence type="ECO:0000256" key="3">
    <source>
        <dbReference type="ARBA" id="ARBA00022475"/>
    </source>
</evidence>
<sequence length="211" mass="22215">MLNDLLDALAGQDLGVVLPLLLVFLTLDASVGIGLITPGDGLLLVAGATADSVGEALALIGAGLVACFAGASGGHWLGRRYGSRLRHGRLGRRVGERRWVLAEQLFERNGWALALAYFLPVLHALTPAVAGTVGMPYRRFMPWAMLGSAAWVSTYVTLGALAGEAVRRHAEWLLPVVAAAVIVVLGITAAARRLVSGGRAPRRRSASRPPR</sequence>
<name>A0A7X0NR65_9ACTN</name>